<evidence type="ECO:0000256" key="3">
    <source>
        <dbReference type="ARBA" id="ARBA00022801"/>
    </source>
</evidence>
<dbReference type="PANTHER" id="PTHR43806:SF11">
    <property type="entry name" value="CEREVISIN-RELATED"/>
    <property type="match status" value="1"/>
</dbReference>
<protein>
    <recommendedName>
        <fullName evidence="5">Peptidase S8/S53 domain-containing protein</fullName>
    </recommendedName>
</protein>
<reference evidence="6" key="1">
    <citation type="journal article" date="2014" name="Front. Microbiol.">
        <title>High frequency of phylogenetically diverse reductive dehalogenase-homologous genes in deep subseafloor sedimentary metagenomes.</title>
        <authorList>
            <person name="Kawai M."/>
            <person name="Futagami T."/>
            <person name="Toyoda A."/>
            <person name="Takaki Y."/>
            <person name="Nishi S."/>
            <person name="Hori S."/>
            <person name="Arai W."/>
            <person name="Tsubouchi T."/>
            <person name="Morono Y."/>
            <person name="Uchiyama I."/>
            <person name="Ito T."/>
            <person name="Fujiyama A."/>
            <person name="Inagaki F."/>
            <person name="Takami H."/>
        </authorList>
    </citation>
    <scope>NUCLEOTIDE SEQUENCE</scope>
    <source>
        <strain evidence="6">Expedition CK06-06</strain>
    </source>
</reference>
<dbReference type="GO" id="GO:0006508">
    <property type="term" value="P:proteolysis"/>
    <property type="evidence" value="ECO:0007669"/>
    <property type="project" value="UniProtKB-KW"/>
</dbReference>
<dbReference type="InterPro" id="IPR036852">
    <property type="entry name" value="Peptidase_S8/S53_dom_sf"/>
</dbReference>
<keyword evidence="4" id="KW-0720">Serine protease</keyword>
<feature type="non-terminal residue" evidence="6">
    <location>
        <position position="1"/>
    </location>
</feature>
<evidence type="ECO:0000256" key="4">
    <source>
        <dbReference type="ARBA" id="ARBA00022825"/>
    </source>
</evidence>
<dbReference type="EMBL" id="BARV01043651">
    <property type="protein sequence ID" value="GAI65111.1"/>
    <property type="molecule type" value="Genomic_DNA"/>
</dbReference>
<dbReference type="AlphaFoldDB" id="X1RDN8"/>
<evidence type="ECO:0000256" key="1">
    <source>
        <dbReference type="ARBA" id="ARBA00011073"/>
    </source>
</evidence>
<proteinExistence type="inferred from homology"/>
<dbReference type="Pfam" id="PF00082">
    <property type="entry name" value="Peptidase_S8"/>
    <property type="match status" value="1"/>
</dbReference>
<gene>
    <name evidence="6" type="ORF">S06H3_65051</name>
</gene>
<dbReference type="InterPro" id="IPR000209">
    <property type="entry name" value="Peptidase_S8/S53_dom"/>
</dbReference>
<organism evidence="6">
    <name type="scientific">marine sediment metagenome</name>
    <dbReference type="NCBI Taxonomy" id="412755"/>
    <lineage>
        <taxon>unclassified sequences</taxon>
        <taxon>metagenomes</taxon>
        <taxon>ecological metagenomes</taxon>
    </lineage>
</organism>
<comment type="caution">
    <text evidence="6">The sequence shown here is derived from an EMBL/GenBank/DDBJ whole genome shotgun (WGS) entry which is preliminary data.</text>
</comment>
<dbReference type="InterPro" id="IPR050131">
    <property type="entry name" value="Peptidase_S8_subtilisin-like"/>
</dbReference>
<dbReference type="PANTHER" id="PTHR43806">
    <property type="entry name" value="PEPTIDASE S8"/>
    <property type="match status" value="1"/>
</dbReference>
<feature type="domain" description="Peptidase S8/S53" evidence="5">
    <location>
        <begin position="2"/>
        <end position="93"/>
    </location>
</feature>
<name>X1RDN8_9ZZZZ</name>
<feature type="non-terminal residue" evidence="6">
    <location>
        <position position="105"/>
    </location>
</feature>
<dbReference type="GO" id="GO:0004252">
    <property type="term" value="F:serine-type endopeptidase activity"/>
    <property type="evidence" value="ECO:0007669"/>
    <property type="project" value="InterPro"/>
</dbReference>
<evidence type="ECO:0000313" key="6">
    <source>
        <dbReference type="EMBL" id="GAI65111.1"/>
    </source>
</evidence>
<dbReference type="PROSITE" id="PS51892">
    <property type="entry name" value="SUBTILASE"/>
    <property type="match status" value="1"/>
</dbReference>
<accession>X1RDN8</accession>
<dbReference type="Gene3D" id="3.40.50.200">
    <property type="entry name" value="Peptidase S8/S53 domain"/>
    <property type="match status" value="1"/>
</dbReference>
<dbReference type="SUPFAM" id="SSF52743">
    <property type="entry name" value="Subtilisin-like"/>
    <property type="match status" value="1"/>
</dbReference>
<keyword evidence="2" id="KW-0645">Protease</keyword>
<comment type="similarity">
    <text evidence="1">Belongs to the peptidase S8 family.</text>
</comment>
<keyword evidence="3" id="KW-0378">Hydrolase</keyword>
<sequence length="105" mass="11196">YAIKMGANVINASWGSPDPSKTLKGMIDYAGKNGVIFVASAGNGAIDLDNPPKIDGTTLGHYPAGHNLPNIISVAASDHKDKLAWFSNFGKRFKCHDFDFPVHPG</sequence>
<evidence type="ECO:0000259" key="5">
    <source>
        <dbReference type="Pfam" id="PF00082"/>
    </source>
</evidence>
<evidence type="ECO:0000256" key="2">
    <source>
        <dbReference type="ARBA" id="ARBA00022670"/>
    </source>
</evidence>